<keyword evidence="2" id="KW-1185">Reference proteome</keyword>
<organism evidence="1 2">
    <name type="scientific">Brachionus calyciflorus</name>
    <dbReference type="NCBI Taxonomy" id="104777"/>
    <lineage>
        <taxon>Eukaryota</taxon>
        <taxon>Metazoa</taxon>
        <taxon>Spiralia</taxon>
        <taxon>Gnathifera</taxon>
        <taxon>Rotifera</taxon>
        <taxon>Eurotatoria</taxon>
        <taxon>Monogononta</taxon>
        <taxon>Pseudotrocha</taxon>
        <taxon>Ploima</taxon>
        <taxon>Brachionidae</taxon>
        <taxon>Brachionus</taxon>
    </lineage>
</organism>
<reference evidence="1" key="1">
    <citation type="submission" date="2021-02" db="EMBL/GenBank/DDBJ databases">
        <authorList>
            <person name="Nowell W R."/>
        </authorList>
    </citation>
    <scope>NUCLEOTIDE SEQUENCE</scope>
    <source>
        <strain evidence="1">Ploen Becks lab</strain>
    </source>
</reference>
<protein>
    <submittedName>
        <fullName evidence="1">Uncharacterized protein</fullName>
    </submittedName>
</protein>
<evidence type="ECO:0000313" key="2">
    <source>
        <dbReference type="Proteomes" id="UP000663879"/>
    </source>
</evidence>
<accession>A0A814B2G6</accession>
<dbReference type="AlphaFoldDB" id="A0A814B2G6"/>
<comment type="caution">
    <text evidence="1">The sequence shown here is derived from an EMBL/GenBank/DDBJ whole genome shotgun (WGS) entry which is preliminary data.</text>
</comment>
<proteinExistence type="predicted"/>
<dbReference type="EMBL" id="CAJNOC010002259">
    <property type="protein sequence ID" value="CAF0922336.1"/>
    <property type="molecule type" value="Genomic_DNA"/>
</dbReference>
<name>A0A814B2G6_9BILA</name>
<gene>
    <name evidence="1" type="ORF">OXX778_LOCUS12452</name>
</gene>
<dbReference type="Proteomes" id="UP000663879">
    <property type="component" value="Unassembled WGS sequence"/>
</dbReference>
<sequence>MSGFIMKRIKNLTNSFKNFSKQSLKLRDIFDCKLKSKQRTTNFKPYEEGLKTQEEIQSYEFQRPLFQSYVEESATISRRKKGESLVSEIMKELNNLDLILEENDK</sequence>
<evidence type="ECO:0000313" key="1">
    <source>
        <dbReference type="EMBL" id="CAF0922336.1"/>
    </source>
</evidence>